<protein>
    <submittedName>
        <fullName evidence="1">Uncharacterized protein</fullName>
    </submittedName>
</protein>
<gene>
    <name evidence="1" type="ORF">LEP1GSC194_3827</name>
</gene>
<organism evidence="1 2">
    <name type="scientific">Leptospira alstonii serovar Sichuan str. 79601</name>
    <dbReference type="NCBI Taxonomy" id="1218565"/>
    <lineage>
        <taxon>Bacteria</taxon>
        <taxon>Pseudomonadati</taxon>
        <taxon>Spirochaetota</taxon>
        <taxon>Spirochaetia</taxon>
        <taxon>Leptospirales</taxon>
        <taxon>Leptospiraceae</taxon>
        <taxon>Leptospira</taxon>
    </lineage>
</organism>
<dbReference type="Proteomes" id="UP000011988">
    <property type="component" value="Unassembled WGS sequence"/>
</dbReference>
<reference evidence="1 2" key="1">
    <citation type="submission" date="2013-01" db="EMBL/GenBank/DDBJ databases">
        <authorList>
            <person name="Harkins D.M."/>
            <person name="Durkin A.S."/>
            <person name="Brinkac L.M."/>
            <person name="Haft D.H."/>
            <person name="Selengut J.D."/>
            <person name="Sanka R."/>
            <person name="DePew J."/>
            <person name="Purushe J."/>
            <person name="Galloway R.L."/>
            <person name="Vinetz J.M."/>
            <person name="Sutton G.G."/>
            <person name="Nierman W.C."/>
            <person name="Fouts D.E."/>
        </authorList>
    </citation>
    <scope>NUCLEOTIDE SEQUENCE [LARGE SCALE GENOMIC DNA]</scope>
    <source>
        <strain evidence="1 2">79601</strain>
    </source>
</reference>
<proteinExistence type="predicted"/>
<evidence type="ECO:0000313" key="2">
    <source>
        <dbReference type="Proteomes" id="UP000011988"/>
    </source>
</evidence>
<sequence>MSDVLPSLLFKKSFHSYVLDNFFVNNVAAMPVLYRMESDLA</sequence>
<dbReference type="EMBL" id="ANIK01000077">
    <property type="protein sequence ID" value="EMJ92810.1"/>
    <property type="molecule type" value="Genomic_DNA"/>
</dbReference>
<evidence type="ECO:0000313" key="1">
    <source>
        <dbReference type="EMBL" id="EMJ92810.1"/>
    </source>
</evidence>
<accession>M6D2K7</accession>
<dbReference type="AlphaFoldDB" id="M6D2K7"/>
<name>M6D2K7_9LEPT</name>
<comment type="caution">
    <text evidence="1">The sequence shown here is derived from an EMBL/GenBank/DDBJ whole genome shotgun (WGS) entry which is preliminary data.</text>
</comment>
<dbReference type="PATRIC" id="fig|1218565.3.peg.3391"/>